<dbReference type="CDD" id="cd00934">
    <property type="entry name" value="PTB"/>
    <property type="match status" value="1"/>
</dbReference>
<protein>
    <recommendedName>
        <fullName evidence="2">PID domain-containing protein</fullName>
    </recommendedName>
</protein>
<dbReference type="PANTHER" id="PTHR11232:SF74">
    <property type="entry name" value="PTB DOMAIN-CONTAINING ADAPTER PROTEIN CED-6-LIKE PROTEIN"/>
    <property type="match status" value="1"/>
</dbReference>
<dbReference type="SMART" id="SM00462">
    <property type="entry name" value="PTB"/>
    <property type="match status" value="1"/>
</dbReference>
<evidence type="ECO:0000313" key="3">
    <source>
        <dbReference type="EMBL" id="KAJ7330661.1"/>
    </source>
</evidence>
<sequence>MGVMRSKERKSSPTSNEQRHKHDMVNCKRISLKSLKQEYELEPARSFIVRFAGKVERTIPGGENIDECLKKLYKKVRDDLNGLPRVCLEITSADVKIRWMQTGAEDHEDVEVPFHRVSFVVADKKHQLFAFNDFISQKPRKVECYAFICNESEKSDVVANALSEAFKAAHERPLRRSSQLQAKESGN</sequence>
<dbReference type="Proteomes" id="UP001163046">
    <property type="component" value="Unassembled WGS sequence"/>
</dbReference>
<dbReference type="PROSITE" id="PS01179">
    <property type="entry name" value="PID"/>
    <property type="match status" value="1"/>
</dbReference>
<dbReference type="Pfam" id="PF00640">
    <property type="entry name" value="PID"/>
    <property type="match status" value="1"/>
</dbReference>
<dbReference type="InterPro" id="IPR006020">
    <property type="entry name" value="PTB/PI_dom"/>
</dbReference>
<dbReference type="InterPro" id="IPR051133">
    <property type="entry name" value="Adapter_Engulfment-Domain"/>
</dbReference>
<dbReference type="SUPFAM" id="SSF50729">
    <property type="entry name" value="PH domain-like"/>
    <property type="match status" value="1"/>
</dbReference>
<feature type="region of interest" description="Disordered" evidence="1">
    <location>
        <begin position="1"/>
        <end position="22"/>
    </location>
</feature>
<dbReference type="PANTHER" id="PTHR11232">
    <property type="entry name" value="PHOSPHOTYROSINE INTERACTION DOMAIN-CONTAINING FAMILY MEMBER"/>
    <property type="match status" value="1"/>
</dbReference>
<evidence type="ECO:0000259" key="2">
    <source>
        <dbReference type="PROSITE" id="PS01179"/>
    </source>
</evidence>
<dbReference type="EMBL" id="MU827792">
    <property type="protein sequence ID" value="KAJ7330661.1"/>
    <property type="molecule type" value="Genomic_DNA"/>
</dbReference>
<dbReference type="OrthoDB" id="5951976at2759"/>
<reference evidence="3" key="1">
    <citation type="submission" date="2023-01" db="EMBL/GenBank/DDBJ databases">
        <title>Genome assembly of the deep-sea coral Lophelia pertusa.</title>
        <authorList>
            <person name="Herrera S."/>
            <person name="Cordes E."/>
        </authorList>
    </citation>
    <scope>NUCLEOTIDE SEQUENCE</scope>
    <source>
        <strain evidence="3">USNM1676648</strain>
        <tissue evidence="3">Polyp</tissue>
    </source>
</reference>
<organism evidence="3 4">
    <name type="scientific">Desmophyllum pertusum</name>
    <dbReference type="NCBI Taxonomy" id="174260"/>
    <lineage>
        <taxon>Eukaryota</taxon>
        <taxon>Metazoa</taxon>
        <taxon>Cnidaria</taxon>
        <taxon>Anthozoa</taxon>
        <taxon>Hexacorallia</taxon>
        <taxon>Scleractinia</taxon>
        <taxon>Caryophylliina</taxon>
        <taxon>Caryophylliidae</taxon>
        <taxon>Desmophyllum</taxon>
    </lineage>
</organism>
<evidence type="ECO:0000313" key="4">
    <source>
        <dbReference type="Proteomes" id="UP001163046"/>
    </source>
</evidence>
<name>A0A9W9YAT8_9CNID</name>
<keyword evidence="4" id="KW-1185">Reference proteome</keyword>
<dbReference type="AlphaFoldDB" id="A0A9W9YAT8"/>
<dbReference type="InterPro" id="IPR011993">
    <property type="entry name" value="PH-like_dom_sf"/>
</dbReference>
<proteinExistence type="predicted"/>
<accession>A0A9W9YAT8</accession>
<dbReference type="Gene3D" id="2.30.29.30">
    <property type="entry name" value="Pleckstrin-homology domain (PH domain)/Phosphotyrosine-binding domain (PTB)"/>
    <property type="match status" value="1"/>
</dbReference>
<evidence type="ECO:0000256" key="1">
    <source>
        <dbReference type="SAM" id="MobiDB-lite"/>
    </source>
</evidence>
<feature type="domain" description="PID" evidence="2">
    <location>
        <begin position="113"/>
        <end position="176"/>
    </location>
</feature>
<gene>
    <name evidence="3" type="ORF">OS493_022276</name>
</gene>
<comment type="caution">
    <text evidence="3">The sequence shown here is derived from an EMBL/GenBank/DDBJ whole genome shotgun (WGS) entry which is preliminary data.</text>
</comment>